<protein>
    <submittedName>
        <fullName evidence="1">Uncharacterized protein</fullName>
    </submittedName>
</protein>
<keyword evidence="2" id="KW-1185">Reference proteome</keyword>
<gene>
    <name evidence="1" type="ORF">SISSUDRAFT_565519</name>
</gene>
<accession>A0A166EU59</accession>
<evidence type="ECO:0000313" key="1">
    <source>
        <dbReference type="EMBL" id="KZT39951.1"/>
    </source>
</evidence>
<evidence type="ECO:0000313" key="2">
    <source>
        <dbReference type="Proteomes" id="UP000076798"/>
    </source>
</evidence>
<dbReference type="AlphaFoldDB" id="A0A166EU59"/>
<reference evidence="1 2" key="1">
    <citation type="journal article" date="2016" name="Mol. Biol. Evol.">
        <title>Comparative Genomics of Early-Diverging Mushroom-Forming Fungi Provides Insights into the Origins of Lignocellulose Decay Capabilities.</title>
        <authorList>
            <person name="Nagy L.G."/>
            <person name="Riley R."/>
            <person name="Tritt A."/>
            <person name="Adam C."/>
            <person name="Daum C."/>
            <person name="Floudas D."/>
            <person name="Sun H."/>
            <person name="Yadav J.S."/>
            <person name="Pangilinan J."/>
            <person name="Larsson K.H."/>
            <person name="Matsuura K."/>
            <person name="Barry K."/>
            <person name="Labutti K."/>
            <person name="Kuo R."/>
            <person name="Ohm R.A."/>
            <person name="Bhattacharya S.S."/>
            <person name="Shirouzu T."/>
            <person name="Yoshinaga Y."/>
            <person name="Martin F.M."/>
            <person name="Grigoriev I.V."/>
            <person name="Hibbett D.S."/>
        </authorList>
    </citation>
    <scope>NUCLEOTIDE SEQUENCE [LARGE SCALE GENOMIC DNA]</scope>
    <source>
        <strain evidence="1 2">HHB10207 ss-3</strain>
    </source>
</reference>
<sequence length="160" mass="17829">MRRKAHSKQRTLPMCDKIATPSLSTAAKQDHIASKNIPARRREGAALKAMLDPCRGVSYKTANGIPIYLAIGRSSSRRRGNIICTHPLIQVTERRMCAGISPFCANGYGERIVDIIARVACLHLPKHSPREQASIKRPHGCWLIRRFNLKDKSLMEAMGS</sequence>
<organism evidence="1 2">
    <name type="scientific">Sistotremastrum suecicum HHB10207 ss-3</name>
    <dbReference type="NCBI Taxonomy" id="1314776"/>
    <lineage>
        <taxon>Eukaryota</taxon>
        <taxon>Fungi</taxon>
        <taxon>Dikarya</taxon>
        <taxon>Basidiomycota</taxon>
        <taxon>Agaricomycotina</taxon>
        <taxon>Agaricomycetes</taxon>
        <taxon>Sistotremastrales</taxon>
        <taxon>Sistotremastraceae</taxon>
        <taxon>Sistotremastrum</taxon>
    </lineage>
</organism>
<name>A0A166EU59_9AGAM</name>
<dbReference type="EMBL" id="KV428039">
    <property type="protein sequence ID" value="KZT39951.1"/>
    <property type="molecule type" value="Genomic_DNA"/>
</dbReference>
<proteinExistence type="predicted"/>
<dbReference type="Proteomes" id="UP000076798">
    <property type="component" value="Unassembled WGS sequence"/>
</dbReference>